<reference evidence="3" key="1">
    <citation type="journal article" date="2019" name="Int. J. Syst. Evol. Microbiol.">
        <title>The Global Catalogue of Microorganisms (GCM) 10K type strain sequencing project: providing services to taxonomists for standard genome sequencing and annotation.</title>
        <authorList>
            <consortium name="The Broad Institute Genomics Platform"/>
            <consortium name="The Broad Institute Genome Sequencing Center for Infectious Disease"/>
            <person name="Wu L."/>
            <person name="Ma J."/>
        </authorList>
    </citation>
    <scope>NUCLEOTIDE SEQUENCE [LARGE SCALE GENOMIC DNA]</scope>
    <source>
        <strain evidence="3">CGMCC 4.7393</strain>
    </source>
</reference>
<sequence>MSTIIKAPSKPVLQPHFLFTKRQFMPLLLGIGIIALGFVLMASDAHPQGYGFQGLTLGPLLVVVGLALPFWGIFRKNRPETHPQDSPLPAKVKVTVSPAWRAFQKLDTLTGWFVGLVALGVYVLTLEPSTSFWDTGEFIAAAYKLQVPHPPGAPLFLLIGRLFTLFSFGDTSQVAWWMNFLSALSSAGTVLFLFWSITLLAQRLMSISAEGPTPAQRILLIASGAVGALAFAFTDSFWFSAVEAEVYGMSSFFTAIVVWAALKWQEQADAPEADRWLLFLAYLVGLSIGVHLLNLVALPALALLVYFKKYKLTKGGVVAALAIGGALVLAVMEGVITGLPSIAGAFEVFFVNSIGLPFGSGAVVFLLLLAGAIVYGLRWAKQHQKPLLHTSLVALVLVLVGYSSYLMVPIRSGFNPPIDENNPENILSFVSYLKREQYGSRPLLFGPQFPAQAQSYENTGKVYAPQNGKYVVVDQKFESVYDGKDKTLLPRLYSDQPVHLRAYQQWVDVQAGQKPSFGQNLSFLWKYQLGHMYWRYFGWNFIGRESEVQGAGVLWPWKQKQDVPEPMASSKYRNQFFQLPFLLGVLGLIFQFRRQNRDAWVVALLFFFTGIAIVLYLNQPPIEPRERDYTFAGSYYAFSIWIGLGVLALAEGLRKFLKSAVPTAVIATVLAFSVPIILLAEGYDDHDRSNRYHALLSAKNLLSSVAPNAILFTNGDNDTFPLWYAQKVEGFRTDVRVLVMTYLNTDWYVEQAMRQVNTSAPLPTTLEPSHYAFSKNNYLPYMANPSVQDSGMDLNQYMDLLKQNHPALQVQTQDGRTLSVLPTKKLSLRVDRNAVLQNGTVSSERANQVPEVMNWEVTAGALEKKHLFMLDVLAANQWERPIYFASTGSETAELGLQPFLQLEGQALRLVPARNPDPKAPFYVDRARTQESLLKNFQYTGLAEDDHPYEENFTTQIVPVYRSNFAELASAHLQAGDTAQARHVLIKALELMPDKGAPHNYESTSLVLPLAQAGLTKEARDLTNLLSNRFASQLNYYRTQPAHFFRERQLNLYGLQNLVQAAYAGGLPEAKKLEEVFMREYGLIGN</sequence>
<feature type="transmembrane region" description="Helical" evidence="1">
    <location>
        <begin position="55"/>
        <end position="74"/>
    </location>
</feature>
<evidence type="ECO:0000313" key="2">
    <source>
        <dbReference type="EMBL" id="MFC6998740.1"/>
    </source>
</evidence>
<feature type="transmembrane region" description="Helical" evidence="1">
    <location>
        <begin position="661"/>
        <end position="680"/>
    </location>
</feature>
<protein>
    <submittedName>
        <fullName evidence="2">DUF3098 domain-containing protein</fullName>
    </submittedName>
</protein>
<keyword evidence="1" id="KW-0812">Transmembrane</keyword>
<evidence type="ECO:0000313" key="3">
    <source>
        <dbReference type="Proteomes" id="UP001596405"/>
    </source>
</evidence>
<organism evidence="2 3">
    <name type="scientific">Rufibacter roseus</name>
    <dbReference type="NCBI Taxonomy" id="1567108"/>
    <lineage>
        <taxon>Bacteria</taxon>
        <taxon>Pseudomonadati</taxon>
        <taxon>Bacteroidota</taxon>
        <taxon>Cytophagia</taxon>
        <taxon>Cytophagales</taxon>
        <taxon>Hymenobacteraceae</taxon>
        <taxon>Rufibacter</taxon>
    </lineage>
</organism>
<dbReference type="Pfam" id="PF11297">
    <property type="entry name" value="DUF3098"/>
    <property type="match status" value="1"/>
</dbReference>
<dbReference type="Pfam" id="PF11028">
    <property type="entry name" value="TMEM260-like"/>
    <property type="match status" value="1"/>
</dbReference>
<feature type="transmembrane region" description="Helical" evidence="1">
    <location>
        <begin position="218"/>
        <end position="239"/>
    </location>
</feature>
<dbReference type="PANTHER" id="PTHR16214">
    <property type="entry name" value="TRANSMEMBRANE PROTEIN 260"/>
    <property type="match status" value="1"/>
</dbReference>
<dbReference type="InterPro" id="IPR021448">
    <property type="entry name" value="DUF3098"/>
</dbReference>
<feature type="transmembrane region" description="Helical" evidence="1">
    <location>
        <begin position="387"/>
        <end position="408"/>
    </location>
</feature>
<evidence type="ECO:0000256" key="1">
    <source>
        <dbReference type="SAM" id="Phobius"/>
    </source>
</evidence>
<feature type="transmembrane region" description="Helical" evidence="1">
    <location>
        <begin position="318"/>
        <end position="342"/>
    </location>
</feature>
<feature type="transmembrane region" description="Helical" evidence="1">
    <location>
        <begin position="599"/>
        <end position="617"/>
    </location>
</feature>
<accession>A0ABW2DM59</accession>
<name>A0ABW2DM59_9BACT</name>
<dbReference type="PANTHER" id="PTHR16214:SF3">
    <property type="entry name" value="TRANSMEMBRANE PROTEIN 260"/>
    <property type="match status" value="1"/>
</dbReference>
<dbReference type="InterPro" id="IPR021280">
    <property type="entry name" value="TMEM260-like"/>
</dbReference>
<comment type="caution">
    <text evidence="2">The sequence shown here is derived from an EMBL/GenBank/DDBJ whole genome shotgun (WGS) entry which is preliminary data.</text>
</comment>
<proteinExistence type="predicted"/>
<dbReference type="RefSeq" id="WP_153042253.1">
    <property type="nucleotide sequence ID" value="NZ_JBHSYQ010000006.1"/>
</dbReference>
<feature type="transmembrane region" description="Helical" evidence="1">
    <location>
        <begin position="354"/>
        <end position="375"/>
    </location>
</feature>
<dbReference type="EMBL" id="JBHSYQ010000006">
    <property type="protein sequence ID" value="MFC6998740.1"/>
    <property type="molecule type" value="Genomic_DNA"/>
</dbReference>
<feature type="transmembrane region" description="Helical" evidence="1">
    <location>
        <begin position="109"/>
        <end position="126"/>
    </location>
</feature>
<keyword evidence="3" id="KW-1185">Reference proteome</keyword>
<dbReference type="Proteomes" id="UP001596405">
    <property type="component" value="Unassembled WGS sequence"/>
</dbReference>
<dbReference type="InterPro" id="IPR052724">
    <property type="entry name" value="GT117_domain-containing"/>
</dbReference>
<feature type="transmembrane region" description="Helical" evidence="1">
    <location>
        <begin position="176"/>
        <end position="198"/>
    </location>
</feature>
<feature type="transmembrane region" description="Helical" evidence="1">
    <location>
        <begin position="629"/>
        <end position="649"/>
    </location>
</feature>
<keyword evidence="1" id="KW-1133">Transmembrane helix</keyword>
<gene>
    <name evidence="2" type="ORF">ACFQHR_13980</name>
</gene>
<feature type="transmembrane region" description="Helical" evidence="1">
    <location>
        <begin position="276"/>
        <end position="306"/>
    </location>
</feature>
<feature type="transmembrane region" description="Helical" evidence="1">
    <location>
        <begin position="576"/>
        <end position="592"/>
    </location>
</feature>
<feature type="transmembrane region" description="Helical" evidence="1">
    <location>
        <begin position="24"/>
        <end position="43"/>
    </location>
</feature>
<keyword evidence="1" id="KW-0472">Membrane</keyword>